<evidence type="ECO:0000256" key="1">
    <source>
        <dbReference type="ARBA" id="ARBA00022553"/>
    </source>
</evidence>
<dbReference type="eggNOG" id="ENOG502QRAF">
    <property type="taxonomic scope" value="Eukaryota"/>
</dbReference>
<dbReference type="FunCoup" id="Q6BV69">
    <property type="interactions" value="154"/>
</dbReference>
<dbReference type="STRING" id="284592.Q6BV69"/>
<dbReference type="RefSeq" id="XP_457900.2">
    <property type="nucleotide sequence ID" value="XM_457900.1"/>
</dbReference>
<dbReference type="PANTHER" id="PTHR31941:SF16">
    <property type="entry name" value="PHOSPHATIDYLINOSITOL 4,5-BISPHOSPHATE-BINDING PROTEIN SLM1-RELATED"/>
    <property type="match status" value="1"/>
</dbReference>
<dbReference type="PROSITE" id="PS50003">
    <property type="entry name" value="PH_DOMAIN"/>
    <property type="match status" value="1"/>
</dbReference>
<evidence type="ECO:0000256" key="2">
    <source>
        <dbReference type="SAM" id="Coils"/>
    </source>
</evidence>
<dbReference type="InterPro" id="IPR027267">
    <property type="entry name" value="AH/BAR_dom_sf"/>
</dbReference>
<gene>
    <name evidence="5" type="ordered locus">DEHA2C04906g</name>
</gene>
<dbReference type="CDD" id="cd13311">
    <property type="entry name" value="PH_Slm1"/>
    <property type="match status" value="1"/>
</dbReference>
<evidence type="ECO:0000313" key="5">
    <source>
        <dbReference type="EMBL" id="CAG85950.2"/>
    </source>
</evidence>
<dbReference type="InParanoid" id="Q6BV69"/>
<dbReference type="InterPro" id="IPR046869">
    <property type="entry name" value="SLM1/RGC1-like_PH"/>
</dbReference>
<evidence type="ECO:0000259" key="4">
    <source>
        <dbReference type="PROSITE" id="PS50003"/>
    </source>
</evidence>
<feature type="region of interest" description="Disordered" evidence="3">
    <location>
        <begin position="717"/>
        <end position="788"/>
    </location>
</feature>
<dbReference type="EMBL" id="CR382135">
    <property type="protein sequence ID" value="CAG85950.2"/>
    <property type="molecule type" value="Genomic_DNA"/>
</dbReference>
<keyword evidence="6" id="KW-1185">Reference proteome</keyword>
<proteinExistence type="predicted"/>
<reference evidence="5 6" key="1">
    <citation type="journal article" date="2004" name="Nature">
        <title>Genome evolution in yeasts.</title>
        <authorList>
            <consortium name="Genolevures"/>
            <person name="Dujon B."/>
            <person name="Sherman D."/>
            <person name="Fischer G."/>
            <person name="Durrens P."/>
            <person name="Casaregola S."/>
            <person name="Lafontaine I."/>
            <person name="de Montigny J."/>
            <person name="Marck C."/>
            <person name="Neuveglise C."/>
            <person name="Talla E."/>
            <person name="Goffard N."/>
            <person name="Frangeul L."/>
            <person name="Aigle M."/>
            <person name="Anthouard V."/>
            <person name="Babour A."/>
            <person name="Barbe V."/>
            <person name="Barnay S."/>
            <person name="Blanchin S."/>
            <person name="Beckerich J.M."/>
            <person name="Beyne E."/>
            <person name="Bleykasten C."/>
            <person name="Boisrame A."/>
            <person name="Boyer J."/>
            <person name="Cattolico L."/>
            <person name="Confanioleri F."/>
            <person name="de Daruvar A."/>
            <person name="Despons L."/>
            <person name="Fabre E."/>
            <person name="Fairhead C."/>
            <person name="Ferry-Dumazet H."/>
            <person name="Groppi A."/>
            <person name="Hantraye F."/>
            <person name="Hennequin C."/>
            <person name="Jauniaux N."/>
            <person name="Joyet P."/>
            <person name="Kachouri R."/>
            <person name="Kerrest A."/>
            <person name="Koszul R."/>
            <person name="Lemaire M."/>
            <person name="Lesur I."/>
            <person name="Ma L."/>
            <person name="Muller H."/>
            <person name="Nicaud J.M."/>
            <person name="Nikolski M."/>
            <person name="Oztas S."/>
            <person name="Ozier-Kalogeropoulos O."/>
            <person name="Pellenz S."/>
            <person name="Potier S."/>
            <person name="Richard G.F."/>
            <person name="Straub M.L."/>
            <person name="Suleau A."/>
            <person name="Swennene D."/>
            <person name="Tekaia F."/>
            <person name="Wesolowski-Louvel M."/>
            <person name="Westhof E."/>
            <person name="Wirth B."/>
            <person name="Zeniou-Meyer M."/>
            <person name="Zivanovic I."/>
            <person name="Bolotin-Fukuhara M."/>
            <person name="Thierry A."/>
            <person name="Bouchier C."/>
            <person name="Caudron B."/>
            <person name="Scarpelli C."/>
            <person name="Gaillardin C."/>
            <person name="Weissenbach J."/>
            <person name="Wincker P."/>
            <person name="Souciet J.L."/>
        </authorList>
    </citation>
    <scope>NUCLEOTIDE SEQUENCE [LARGE SCALE GENOMIC DNA]</scope>
    <source>
        <strain evidence="6">ATCC 36239 / CBS 767 / BCRC 21394 / JCM 1990 / NBRC 0083 / IGC 2968</strain>
    </source>
</reference>
<dbReference type="OrthoDB" id="5598057at2759"/>
<dbReference type="Pfam" id="PF20400">
    <property type="entry name" value="BAR_4"/>
    <property type="match status" value="1"/>
</dbReference>
<protein>
    <submittedName>
        <fullName evidence="5">DEHA2C04906p</fullName>
    </submittedName>
</protein>
<name>Q6BV69_DEBHA</name>
<feature type="compositionally biased region" description="Pro residues" evidence="3">
    <location>
        <begin position="681"/>
        <end position="692"/>
    </location>
</feature>
<feature type="compositionally biased region" description="Polar residues" evidence="3">
    <location>
        <begin position="516"/>
        <end position="536"/>
    </location>
</feature>
<dbReference type="FunFam" id="2.30.29.30:FF:000328">
    <property type="entry name" value="Phosphatidylinositol 4,5-bisphosphate-binding protein SLM1"/>
    <property type="match status" value="1"/>
</dbReference>
<keyword evidence="2" id="KW-0175">Coiled coil</keyword>
<dbReference type="SUPFAM" id="SSF50729">
    <property type="entry name" value="PH domain-like"/>
    <property type="match status" value="1"/>
</dbReference>
<feature type="region of interest" description="Disordered" evidence="3">
    <location>
        <begin position="561"/>
        <end position="581"/>
    </location>
</feature>
<dbReference type="InterPro" id="IPR043453">
    <property type="entry name" value="Slm1_PH"/>
</dbReference>
<keyword evidence="1" id="KW-0597">Phosphoprotein</keyword>
<sequence>MVTDHTNPLAVVLPYTFNSQSDYPTEVLANRFQAWRSIIKDLVNYLKEYASVQEEIVRQQMRLQQAVGISPGTSTTVSNTGHGHGSHNNHKDDINAINKFFLPIGNGSIQDLPTILTKFHQQNVTHSSKTLKDITSVIIPKLEELRKDLLIKIKEIKNLQNDFKNNLGKEINETKQALNQYTQAIETSNKLDHAGLSQDGDHSKNDPYLMKIKLDRQLKKQISEETYLHDAYSNLQTAGAKLESIIVLEIQNYLSMFLNLLNTEHSTIPEFLLPNLNNGFLSKEAEFEWSSFISRNLPTPSISISALGNNSSNVKNGTFVDLSFPYRKLSELVIPEGNSPLNVAVREGPLERRSKFLKSYSSGWYVLTCNYIHEFKTSDRKKDMQPVMSLSLDACQVSEHSKNDGKPGGVYKFVLHSKSSNGIIHRGHNWVFRTDTYQKMIDWYTDIKSLTNANTSSARARIVSKKFKLEENQHKRISRTSSILSNGTNAKSLRTVTTNNSSKAAGASIRSKHKSPTMSHNRLSSTFSRTNNQSPRLTNMVNSDGTMIAPIDVNQDVKASANPQPYAQVSSPQQPTAQPNYQAGYYYTNNGQPSQLYDPVQQQYYTISPTVQGQPQPQYFPVSPQQNSQQQFFIHAPTGGAQSPSNQPQPQGKPPYFPVNTANYGVYPQQGHDDRAAPNNLPYPPHLQPPPTIESNQHTDDSELEFLKSDSTLHHEMNNKDASIPSHVNGEANLAVPGANDQDDKESNITNDKGNDSELNIQSSTNETSANEVETLQSNGKNNTFDEDLTKVISEDKVIPLVPEN</sequence>
<dbReference type="PANTHER" id="PTHR31941">
    <property type="entry name" value="CYTOSKELETAL SIGNALING PROTEIN SLM1"/>
    <property type="match status" value="1"/>
</dbReference>
<dbReference type="InterPro" id="IPR046868">
    <property type="entry name" value="BAR_4"/>
</dbReference>
<organism evidence="5 6">
    <name type="scientific">Debaryomyces hansenii (strain ATCC 36239 / CBS 767 / BCRC 21394 / JCM 1990 / NBRC 0083 / IGC 2968)</name>
    <name type="common">Yeast</name>
    <name type="synonym">Torulaspora hansenii</name>
    <dbReference type="NCBI Taxonomy" id="284592"/>
    <lineage>
        <taxon>Eukaryota</taxon>
        <taxon>Fungi</taxon>
        <taxon>Dikarya</taxon>
        <taxon>Ascomycota</taxon>
        <taxon>Saccharomycotina</taxon>
        <taxon>Pichiomycetes</taxon>
        <taxon>Debaryomycetaceae</taxon>
        <taxon>Debaryomyces</taxon>
    </lineage>
</organism>
<feature type="region of interest" description="Disordered" evidence="3">
    <location>
        <begin position="478"/>
        <end position="536"/>
    </location>
</feature>
<dbReference type="Pfam" id="PF20399">
    <property type="entry name" value="PH_20"/>
    <property type="match status" value="1"/>
</dbReference>
<feature type="compositionally biased region" description="Polar residues" evidence="3">
    <location>
        <begin position="640"/>
        <end position="650"/>
    </location>
</feature>
<dbReference type="VEuPathDB" id="FungiDB:DEHA2C04906g"/>
<dbReference type="SMART" id="SM00233">
    <property type="entry name" value="PH"/>
    <property type="match status" value="1"/>
</dbReference>
<evidence type="ECO:0000256" key="3">
    <source>
        <dbReference type="SAM" id="MobiDB-lite"/>
    </source>
</evidence>
<feature type="region of interest" description="Disordered" evidence="3">
    <location>
        <begin position="636"/>
        <end position="698"/>
    </location>
</feature>
<feature type="coiled-coil region" evidence="2">
    <location>
        <begin position="139"/>
        <end position="191"/>
    </location>
</feature>
<dbReference type="HOGENOM" id="CLU_013663_0_0_1"/>
<dbReference type="KEGG" id="dha:DEHA2C04906g"/>
<dbReference type="GeneID" id="2900417"/>
<evidence type="ECO:0000313" key="6">
    <source>
        <dbReference type="Proteomes" id="UP000000599"/>
    </source>
</evidence>
<accession>Q6BV69</accession>
<dbReference type="Gene3D" id="2.30.29.30">
    <property type="entry name" value="Pleckstrin-homology domain (PH domain)/Phosphotyrosine-binding domain (PTB)"/>
    <property type="match status" value="1"/>
</dbReference>
<dbReference type="Proteomes" id="UP000000599">
    <property type="component" value="Chromosome C"/>
</dbReference>
<dbReference type="InterPro" id="IPR011993">
    <property type="entry name" value="PH-like_dom_sf"/>
</dbReference>
<dbReference type="OMA" id="WYVLTCS"/>
<dbReference type="AlphaFoldDB" id="Q6BV69"/>
<feature type="compositionally biased region" description="Polar residues" evidence="3">
    <location>
        <begin position="479"/>
        <end position="503"/>
    </location>
</feature>
<dbReference type="Gene3D" id="1.20.1270.60">
    <property type="entry name" value="Arfaptin homology (AH) domain/BAR domain"/>
    <property type="match status" value="1"/>
</dbReference>
<feature type="compositionally biased region" description="Polar residues" evidence="3">
    <location>
        <begin position="748"/>
        <end position="783"/>
    </location>
</feature>
<dbReference type="InterPro" id="IPR001849">
    <property type="entry name" value="PH_domain"/>
</dbReference>
<feature type="domain" description="PH" evidence="4">
    <location>
        <begin position="343"/>
        <end position="452"/>
    </location>
</feature>